<dbReference type="OrthoDB" id="295274at2759"/>
<keyword evidence="4" id="KW-0804">Transcription</keyword>
<feature type="region of interest" description="Disordered" evidence="7">
    <location>
        <begin position="77"/>
        <end position="125"/>
    </location>
</feature>
<dbReference type="InterPro" id="IPR002112">
    <property type="entry name" value="Leuzip_Jun"/>
</dbReference>
<proteinExistence type="predicted"/>
<dbReference type="Pfam" id="PF00170">
    <property type="entry name" value="bZIP_1"/>
    <property type="match status" value="1"/>
</dbReference>
<dbReference type="GO" id="GO:0003677">
    <property type="term" value="F:DNA binding"/>
    <property type="evidence" value="ECO:0007669"/>
    <property type="project" value="UniProtKB-KW"/>
</dbReference>
<dbReference type="PROSITE" id="PS00036">
    <property type="entry name" value="BZIP_BASIC"/>
    <property type="match status" value="1"/>
</dbReference>
<dbReference type="InterPro" id="IPR004827">
    <property type="entry name" value="bZIP"/>
</dbReference>
<evidence type="ECO:0000313" key="10">
    <source>
        <dbReference type="Proteomes" id="UP000242180"/>
    </source>
</evidence>
<dbReference type="EMBL" id="MCGN01000005">
    <property type="protein sequence ID" value="ORY96595.1"/>
    <property type="molecule type" value="Genomic_DNA"/>
</dbReference>
<evidence type="ECO:0000313" key="9">
    <source>
        <dbReference type="EMBL" id="ORY96595.1"/>
    </source>
</evidence>
<feature type="compositionally biased region" description="Basic and acidic residues" evidence="7">
    <location>
        <begin position="112"/>
        <end position="123"/>
    </location>
</feature>
<feature type="domain" description="BZIP" evidence="8">
    <location>
        <begin position="112"/>
        <end position="175"/>
    </location>
</feature>
<evidence type="ECO:0000256" key="1">
    <source>
        <dbReference type="ARBA" id="ARBA00004123"/>
    </source>
</evidence>
<feature type="region of interest" description="Disordered" evidence="7">
    <location>
        <begin position="34"/>
        <end position="64"/>
    </location>
</feature>
<keyword evidence="2" id="KW-0805">Transcription regulation</keyword>
<accession>A0A1X2HCR6</accession>
<evidence type="ECO:0000256" key="5">
    <source>
        <dbReference type="ARBA" id="ARBA00023242"/>
    </source>
</evidence>
<reference evidence="9 10" key="1">
    <citation type="submission" date="2016-07" db="EMBL/GenBank/DDBJ databases">
        <title>Pervasive Adenine N6-methylation of Active Genes in Fungi.</title>
        <authorList>
            <consortium name="DOE Joint Genome Institute"/>
            <person name="Mondo S.J."/>
            <person name="Dannebaum R.O."/>
            <person name="Kuo R.C."/>
            <person name="Labutti K."/>
            <person name="Haridas S."/>
            <person name="Kuo A."/>
            <person name="Salamov A."/>
            <person name="Ahrendt S.R."/>
            <person name="Lipzen A."/>
            <person name="Sullivan W."/>
            <person name="Andreopoulos W.B."/>
            <person name="Clum A."/>
            <person name="Lindquist E."/>
            <person name="Daum C."/>
            <person name="Ramamoorthy G.K."/>
            <person name="Gryganskyi A."/>
            <person name="Culley D."/>
            <person name="Magnuson J.K."/>
            <person name="James T.Y."/>
            <person name="O'Malley M.A."/>
            <person name="Stajich J.E."/>
            <person name="Spatafora J.W."/>
            <person name="Visel A."/>
            <person name="Grigoriev I.V."/>
        </authorList>
    </citation>
    <scope>NUCLEOTIDE SEQUENCE [LARGE SCALE GENOMIC DNA]</scope>
    <source>
        <strain evidence="9 10">NRRL 2496</strain>
    </source>
</reference>
<dbReference type="InterPro" id="IPR046347">
    <property type="entry name" value="bZIP_sf"/>
</dbReference>
<dbReference type="PRINTS" id="PR00043">
    <property type="entry name" value="LEUZIPPRJUN"/>
</dbReference>
<dbReference type="SUPFAM" id="SSF57959">
    <property type="entry name" value="Leucine zipper domain"/>
    <property type="match status" value="1"/>
</dbReference>
<feature type="region of interest" description="Disordered" evidence="7">
    <location>
        <begin position="217"/>
        <end position="250"/>
    </location>
</feature>
<keyword evidence="6" id="KW-0175">Coiled coil</keyword>
<dbReference type="AlphaFoldDB" id="A0A1X2HCR6"/>
<sequence>MMNAEQSPTTALATPTRLLLECGDWGFPFYEDPMKQKQPVNPQPSVYYMPPIGQQPPTPPSMDASFASNFTMPVQQQQTPVMAPQMSAAPASSPTNSRKRKSVSDTQDGETDDQRQKLLERNRVAASKCRQKKKKWVQELEARSDQVHARNKELQQLVSQLREETIYLRNQLLAHGNCDCSIVQTYLRRSSAQLTSGAPQYADAAASAVASAVVDMTSPNRRGSTATSASTPASEPSSKATSTPETTPID</sequence>
<evidence type="ECO:0000256" key="4">
    <source>
        <dbReference type="ARBA" id="ARBA00023163"/>
    </source>
</evidence>
<dbReference type="CDD" id="cd14687">
    <property type="entry name" value="bZIP_ATF2"/>
    <property type="match status" value="1"/>
</dbReference>
<comment type="caution">
    <text evidence="9">The sequence shown here is derived from an EMBL/GenBank/DDBJ whole genome shotgun (WGS) entry which is preliminary data.</text>
</comment>
<protein>
    <recommendedName>
        <fullName evidence="8">BZIP domain-containing protein</fullName>
    </recommendedName>
</protein>
<dbReference type="STRING" id="13706.A0A1X2HCR6"/>
<gene>
    <name evidence="9" type="ORF">BCR43DRAFT_563862</name>
</gene>
<dbReference type="Gene3D" id="1.20.5.170">
    <property type="match status" value="1"/>
</dbReference>
<evidence type="ECO:0000259" key="8">
    <source>
        <dbReference type="PROSITE" id="PS50217"/>
    </source>
</evidence>
<dbReference type="GO" id="GO:0005634">
    <property type="term" value="C:nucleus"/>
    <property type="evidence" value="ECO:0007669"/>
    <property type="project" value="UniProtKB-SubCell"/>
</dbReference>
<dbReference type="SMART" id="SM00338">
    <property type="entry name" value="BRLZ"/>
    <property type="match status" value="1"/>
</dbReference>
<organism evidence="9 10">
    <name type="scientific">Syncephalastrum racemosum</name>
    <name type="common">Filamentous fungus</name>
    <dbReference type="NCBI Taxonomy" id="13706"/>
    <lineage>
        <taxon>Eukaryota</taxon>
        <taxon>Fungi</taxon>
        <taxon>Fungi incertae sedis</taxon>
        <taxon>Mucoromycota</taxon>
        <taxon>Mucoromycotina</taxon>
        <taxon>Mucoromycetes</taxon>
        <taxon>Mucorales</taxon>
        <taxon>Syncephalastraceae</taxon>
        <taxon>Syncephalastrum</taxon>
    </lineage>
</organism>
<evidence type="ECO:0000256" key="7">
    <source>
        <dbReference type="SAM" id="MobiDB-lite"/>
    </source>
</evidence>
<dbReference type="InParanoid" id="A0A1X2HCR6"/>
<comment type="subcellular location">
    <subcellularLocation>
        <location evidence="1">Nucleus</location>
    </subcellularLocation>
</comment>
<dbReference type="Proteomes" id="UP000242180">
    <property type="component" value="Unassembled WGS sequence"/>
</dbReference>
<evidence type="ECO:0000256" key="6">
    <source>
        <dbReference type="SAM" id="Coils"/>
    </source>
</evidence>
<feature type="coiled-coil region" evidence="6">
    <location>
        <begin position="137"/>
        <end position="171"/>
    </location>
</feature>
<keyword evidence="3" id="KW-0238">DNA-binding</keyword>
<feature type="compositionally biased region" description="Low complexity" evidence="7">
    <location>
        <begin position="80"/>
        <end position="94"/>
    </location>
</feature>
<dbReference type="PANTHER" id="PTHR19304">
    <property type="entry name" value="CYCLIC-AMP RESPONSE ELEMENT BINDING PROTEIN"/>
    <property type="match status" value="1"/>
</dbReference>
<dbReference type="PROSITE" id="PS50217">
    <property type="entry name" value="BZIP"/>
    <property type="match status" value="1"/>
</dbReference>
<dbReference type="InterPro" id="IPR051027">
    <property type="entry name" value="bZIP_transcription_factors"/>
</dbReference>
<keyword evidence="10" id="KW-1185">Reference proteome</keyword>
<evidence type="ECO:0000256" key="2">
    <source>
        <dbReference type="ARBA" id="ARBA00023015"/>
    </source>
</evidence>
<keyword evidence="5" id="KW-0539">Nucleus</keyword>
<evidence type="ECO:0000256" key="3">
    <source>
        <dbReference type="ARBA" id="ARBA00023125"/>
    </source>
</evidence>
<dbReference type="GO" id="GO:0003700">
    <property type="term" value="F:DNA-binding transcription factor activity"/>
    <property type="evidence" value="ECO:0007669"/>
    <property type="project" value="InterPro"/>
</dbReference>
<feature type="compositionally biased region" description="Low complexity" evidence="7">
    <location>
        <begin position="224"/>
        <end position="250"/>
    </location>
</feature>
<name>A0A1X2HCR6_SYNRA</name>